<dbReference type="PROSITE" id="PS00675">
    <property type="entry name" value="SIGMA54_INTERACT_1"/>
    <property type="match status" value="1"/>
</dbReference>
<comment type="similarity">
    <text evidence="1">Belongs to the SMC family. SbcC subfamily.</text>
</comment>
<reference evidence="6 7" key="1">
    <citation type="submission" date="2018-02" db="EMBL/GenBank/DDBJ databases">
        <title>Genomic Encyclopedia of Archaeal and Bacterial Type Strains, Phase II (KMG-II): from individual species to whole genera.</title>
        <authorList>
            <person name="Goeker M."/>
        </authorList>
    </citation>
    <scope>NUCLEOTIDE SEQUENCE [LARGE SCALE GENOMIC DNA]</scope>
    <source>
        <strain evidence="6 7">DSM 3808</strain>
    </source>
</reference>
<comment type="caution">
    <text evidence="6">The sequence shown here is derived from an EMBL/GenBank/DDBJ whole genome shotgun (WGS) entry which is preliminary data.</text>
</comment>
<sequence length="1054" mass="122203">MKPLELTMSAFGSYKDLETVDFQIAGHGIFLITGDTGSGKTTIFDAVSYALFGETSGQRREPSMMRSQYAEDDRETFVTFRFLEQGEIYEITRSPSYLRSSKRKNKDGEYTKISVPAKASLILPTGLEYAGNIRDINQKIEEIIGVDLSQFSQIAMIAQGDYLKLLLATSKERKEIFSRIFNTGIYSRIQYKLKEKNNFYAGKLEDNRKLCAHETGNLELLHDSVQKDEWFQLLEFPETKIEEIINQVSVILNEIYVKEKQLSEEREKGSETLSIVEQKRNQAMEQNRLFDKLNEAADRLEALKLQREGWELKRERLATGERAEKAYTAEIQYKDRKNDWEAAGKREAELEEELKKTGEILAVVKKAAVESQEASEKEVPKLTILLDRLNSSMPLYQDWKKMEETCRINKRVEDQSQKRFLEAEKELDRVSLRLKEYEKRQESLTAAAAKLSDLKELTGQFTRKEEALKNLLLALKQYREVQLEVSQLRLSEKEAQTEYEEAQSRYAILYQSFFEHQAGLLAKDLNDGTACPVCGSIHHPQKAKFYEDSITAEMVDEARIKRDQANERRSEAALLTIRRYESCRHQEEWIKKEASLWFDPSIDLDLMEERFLLEEKETKDLLMKAREEEKKAKEAEAGLKELIESRQADGLRMAELEQIKEKLRSEWQDKKVENSALFAQREQLEKNLPYPDEKQAEIQLEKLKNRRDLLLSQEKQANEKFLLLSEEEQEKRGRLASLKENRETLLRAQESSKKVYDSLLRELGFSDETDYQKAKISSEQLTAWQQEIRGYEEACLTARTIYNQYKEETKGRERIDTSHWEEEAAVLREEEKQLQLKLAEIAGIKSRTERTESNLKKLFKERKELEKQYQLYHSLNQTANGKLSVSLDFQTYVQRQYFNQMVHAANKRLKIMSDGEFLLQCRDLNALGRQGEVGLDLDVYSLSTGQLRDVKTLSGGESFMAALAMALGMADIIQRTAGNVRMDAMFIDEGFGSLDEESRLRAVRILLELAGEHRLIGIISHVSELKEQIDKKLIVLKNESGSKIRWELDHLSCL</sequence>
<dbReference type="SUPFAM" id="SSF52540">
    <property type="entry name" value="P-loop containing nucleoside triphosphate hydrolases"/>
    <property type="match status" value="2"/>
</dbReference>
<dbReference type="PANTHER" id="PTHR32114">
    <property type="entry name" value="ABC TRANSPORTER ABCH.3"/>
    <property type="match status" value="1"/>
</dbReference>
<dbReference type="EMBL" id="PTJA01000004">
    <property type="protein sequence ID" value="PPK81334.1"/>
    <property type="molecule type" value="Genomic_DNA"/>
</dbReference>
<gene>
    <name evidence="6" type="ORF">BXY41_104135</name>
</gene>
<evidence type="ECO:0000259" key="5">
    <source>
        <dbReference type="Pfam" id="PF13476"/>
    </source>
</evidence>
<dbReference type="InterPro" id="IPR025662">
    <property type="entry name" value="Sigma_54_int_dom_ATP-bd_1"/>
</dbReference>
<feature type="coiled-coil region" evidence="4">
    <location>
        <begin position="420"/>
        <end position="505"/>
    </location>
</feature>
<evidence type="ECO:0000256" key="2">
    <source>
        <dbReference type="ARBA" id="ARBA00011322"/>
    </source>
</evidence>
<feature type="coiled-coil region" evidence="4">
    <location>
        <begin position="827"/>
        <end position="875"/>
    </location>
</feature>
<feature type="coiled-coil region" evidence="4">
    <location>
        <begin position="615"/>
        <end position="720"/>
    </location>
</feature>
<dbReference type="RefSeq" id="WP_104436432.1">
    <property type="nucleotide sequence ID" value="NZ_PTJA01000004.1"/>
</dbReference>
<evidence type="ECO:0000256" key="4">
    <source>
        <dbReference type="SAM" id="Coils"/>
    </source>
</evidence>
<dbReference type="OrthoDB" id="9795626at2"/>
<evidence type="ECO:0000256" key="1">
    <source>
        <dbReference type="ARBA" id="ARBA00006930"/>
    </source>
</evidence>
<dbReference type="Pfam" id="PF13476">
    <property type="entry name" value="AAA_23"/>
    <property type="match status" value="1"/>
</dbReference>
<name>A0A2S6HU98_9FIRM</name>
<keyword evidence="6" id="KW-0378">Hydrolase</keyword>
<dbReference type="GO" id="GO:0004527">
    <property type="term" value="F:exonuclease activity"/>
    <property type="evidence" value="ECO:0007669"/>
    <property type="project" value="UniProtKB-KW"/>
</dbReference>
<dbReference type="Pfam" id="PF13558">
    <property type="entry name" value="SbcC_Walker_B"/>
    <property type="match status" value="1"/>
</dbReference>
<keyword evidence="7" id="KW-1185">Reference proteome</keyword>
<dbReference type="Proteomes" id="UP000237749">
    <property type="component" value="Unassembled WGS sequence"/>
</dbReference>
<dbReference type="GO" id="GO:0006302">
    <property type="term" value="P:double-strand break repair"/>
    <property type="evidence" value="ECO:0007669"/>
    <property type="project" value="InterPro"/>
</dbReference>
<feature type="coiled-coil region" evidence="4">
    <location>
        <begin position="276"/>
        <end position="313"/>
    </location>
</feature>
<comment type="subunit">
    <text evidence="2">Heterodimer of SbcC and SbcD.</text>
</comment>
<evidence type="ECO:0000313" key="7">
    <source>
        <dbReference type="Proteomes" id="UP000237749"/>
    </source>
</evidence>
<dbReference type="AlphaFoldDB" id="A0A2S6HU98"/>
<accession>A0A2S6HU98</accession>
<keyword evidence="6" id="KW-0540">Nuclease</keyword>
<dbReference type="InterPro" id="IPR038729">
    <property type="entry name" value="Rad50/SbcC_AAA"/>
</dbReference>
<proteinExistence type="inferred from homology"/>
<dbReference type="InterPro" id="IPR027417">
    <property type="entry name" value="P-loop_NTPase"/>
</dbReference>
<evidence type="ECO:0000313" key="6">
    <source>
        <dbReference type="EMBL" id="PPK81334.1"/>
    </source>
</evidence>
<protein>
    <recommendedName>
        <fullName evidence="3">Nuclease SbcCD subunit C</fullName>
    </recommendedName>
</protein>
<dbReference type="GO" id="GO:0016887">
    <property type="term" value="F:ATP hydrolysis activity"/>
    <property type="evidence" value="ECO:0007669"/>
    <property type="project" value="InterPro"/>
</dbReference>
<dbReference type="Gene3D" id="3.40.50.300">
    <property type="entry name" value="P-loop containing nucleotide triphosphate hydrolases"/>
    <property type="match status" value="2"/>
</dbReference>
<dbReference type="PANTHER" id="PTHR32114:SF2">
    <property type="entry name" value="ABC TRANSPORTER ABCH.3"/>
    <property type="match status" value="1"/>
</dbReference>
<organism evidence="6 7">
    <name type="scientific">Lacrimispora xylanisolvens</name>
    <dbReference type="NCBI Taxonomy" id="384636"/>
    <lineage>
        <taxon>Bacteria</taxon>
        <taxon>Bacillati</taxon>
        <taxon>Bacillota</taxon>
        <taxon>Clostridia</taxon>
        <taxon>Lachnospirales</taxon>
        <taxon>Lachnospiraceae</taxon>
        <taxon>Lacrimispora</taxon>
    </lineage>
</organism>
<evidence type="ECO:0000256" key="3">
    <source>
        <dbReference type="ARBA" id="ARBA00013368"/>
    </source>
</evidence>
<keyword evidence="4" id="KW-0175">Coiled coil</keyword>
<feature type="domain" description="Rad50/SbcC-type AAA" evidence="5">
    <location>
        <begin position="5"/>
        <end position="279"/>
    </location>
</feature>
<keyword evidence="6" id="KW-0269">Exonuclease</keyword>